<dbReference type="PROSITE" id="PS51767">
    <property type="entry name" value="PEPTIDASE_A1"/>
    <property type="match status" value="1"/>
</dbReference>
<evidence type="ECO:0000313" key="11">
    <source>
        <dbReference type="EMBL" id="GMM58561.1"/>
    </source>
</evidence>
<evidence type="ECO:0000256" key="6">
    <source>
        <dbReference type="PIRSR" id="PIRSR601461-1"/>
    </source>
</evidence>
<dbReference type="InterPro" id="IPR001461">
    <property type="entry name" value="Aspartic_peptidase_A1"/>
</dbReference>
<evidence type="ECO:0000256" key="4">
    <source>
        <dbReference type="ARBA" id="ARBA00022750"/>
    </source>
</evidence>
<dbReference type="InterPro" id="IPR033121">
    <property type="entry name" value="PEPTIDASE_A1"/>
</dbReference>
<dbReference type="PANTHER" id="PTHR47966">
    <property type="entry name" value="BETA-SITE APP-CLEAVING ENZYME, ISOFORM A-RELATED"/>
    <property type="match status" value="1"/>
</dbReference>
<keyword evidence="3 9" id="KW-0732">Signal</keyword>
<dbReference type="GO" id="GO:0004190">
    <property type="term" value="F:aspartic-type endopeptidase activity"/>
    <property type="evidence" value="ECO:0007669"/>
    <property type="project" value="UniProtKB-KW"/>
</dbReference>
<dbReference type="InterPro" id="IPR033876">
    <property type="entry name" value="SAP-like"/>
</dbReference>
<proteinExistence type="inferred from homology"/>
<dbReference type="Pfam" id="PF00026">
    <property type="entry name" value="Asp"/>
    <property type="match status" value="1"/>
</dbReference>
<dbReference type="PROSITE" id="PS00141">
    <property type="entry name" value="ASP_PROTEASE"/>
    <property type="match status" value="2"/>
</dbReference>
<feature type="chain" id="PRO_5043360789" description="Peptidase A1 domain-containing protein" evidence="9">
    <location>
        <begin position="21"/>
        <end position="638"/>
    </location>
</feature>
<organism evidence="11 12">
    <name type="scientific">Maudiozyma humilis</name>
    <name type="common">Sour dough yeast</name>
    <name type="synonym">Kazachstania humilis</name>
    <dbReference type="NCBI Taxonomy" id="51915"/>
    <lineage>
        <taxon>Eukaryota</taxon>
        <taxon>Fungi</taxon>
        <taxon>Dikarya</taxon>
        <taxon>Ascomycota</taxon>
        <taxon>Saccharomycotina</taxon>
        <taxon>Saccharomycetes</taxon>
        <taxon>Saccharomycetales</taxon>
        <taxon>Saccharomycetaceae</taxon>
        <taxon>Maudiozyma</taxon>
    </lineage>
</organism>
<accession>A0AAV5S487</accession>
<dbReference type="PRINTS" id="PR00792">
    <property type="entry name" value="PEPSIN"/>
</dbReference>
<dbReference type="Gene3D" id="2.40.70.10">
    <property type="entry name" value="Acid Proteases"/>
    <property type="match status" value="2"/>
</dbReference>
<evidence type="ECO:0000256" key="3">
    <source>
        <dbReference type="ARBA" id="ARBA00022729"/>
    </source>
</evidence>
<gene>
    <name evidence="11" type="ORF">DAKH74_051780</name>
</gene>
<reference evidence="11 12" key="1">
    <citation type="journal article" date="2023" name="Elife">
        <title>Identification of key yeast species and microbe-microbe interactions impacting larval growth of Drosophila in the wild.</title>
        <authorList>
            <person name="Mure A."/>
            <person name="Sugiura Y."/>
            <person name="Maeda R."/>
            <person name="Honda K."/>
            <person name="Sakurai N."/>
            <person name="Takahashi Y."/>
            <person name="Watada M."/>
            <person name="Katoh T."/>
            <person name="Gotoh A."/>
            <person name="Gotoh Y."/>
            <person name="Taniguchi I."/>
            <person name="Nakamura K."/>
            <person name="Hayashi T."/>
            <person name="Katayama T."/>
            <person name="Uemura T."/>
            <person name="Hattori Y."/>
        </authorList>
    </citation>
    <scope>NUCLEOTIDE SEQUENCE [LARGE SCALE GENOMIC DNA]</scope>
    <source>
        <strain evidence="11 12">KH-74</strain>
    </source>
</reference>
<dbReference type="AlphaFoldDB" id="A0AAV5S487"/>
<feature type="active site" evidence="6">
    <location>
        <position position="100"/>
    </location>
</feature>
<sequence>MKVSGVVLASLASLASAATAQSAESSSDDTNDYMHVTFERSFGARGSPLSSASKQRVGVTRRLNKRDGSYENITMANEAAFYSLELGVGSDQQNVTVLVDTGSSDLWIMGSDNPFCKQAATASSPSEWVKSHQVSSNNQINCSQYGTFDESHSRSFKSNGSYFAITYGDSTVSRGTWGHDDVVLQPQSPRGGLNVSALSFGVANYSNSTVGVLGIGYPQLEVTYSGGKGNSRTTPYMYRNLPLQLKQQGRIRANAYSLYLGDPATSEGNLIFGGVDHSRYTGQLYTVPVINTMKKQGYNTPIQFDVTMNGFGIANGTHNTTVTEAKFPALLDSGTSLVYMPQPIVDSVVKMLNATYDKKYGYTVGCNPLGSNAYDNTSLVFNFNGMLFSADVSTFLLQISYDTCLLGIMSSGSSGDNSTLTAVLGDLFLSSAYVVYDLENNEVSIAAANYNSTAQQGNATAASKNIEAIGTTGVPRAIKAPQYYNTWSQAETFSSGGNIFTLPANSTLTMSSNRTSGSSGSSATSSSTITSTSSSSSSSTSSTTSSSSSSSSSSSATTTTKTKKSKKPKKSKTTATDQNDRAIPTTAPASDISTVLHRRAETTKAERTVYKVAKFQGAAAANAPRHGTAALLALLALL</sequence>
<protein>
    <recommendedName>
        <fullName evidence="10">Peptidase A1 domain-containing protein</fullName>
    </recommendedName>
</protein>
<evidence type="ECO:0000256" key="9">
    <source>
        <dbReference type="SAM" id="SignalP"/>
    </source>
</evidence>
<feature type="active site" evidence="6">
    <location>
        <position position="332"/>
    </location>
</feature>
<evidence type="ECO:0000256" key="5">
    <source>
        <dbReference type="ARBA" id="ARBA00022801"/>
    </source>
</evidence>
<keyword evidence="2 7" id="KW-0645">Protease</keyword>
<feature type="compositionally biased region" description="Basic residues" evidence="8">
    <location>
        <begin position="561"/>
        <end position="572"/>
    </location>
</feature>
<evidence type="ECO:0000256" key="7">
    <source>
        <dbReference type="RuleBase" id="RU000454"/>
    </source>
</evidence>
<evidence type="ECO:0000259" key="10">
    <source>
        <dbReference type="PROSITE" id="PS51767"/>
    </source>
</evidence>
<dbReference type="GO" id="GO:0071944">
    <property type="term" value="C:cell periphery"/>
    <property type="evidence" value="ECO:0007669"/>
    <property type="project" value="UniProtKB-ARBA"/>
</dbReference>
<comment type="caution">
    <text evidence="11">The sequence shown here is derived from an EMBL/GenBank/DDBJ whole genome shotgun (WGS) entry which is preliminary data.</text>
</comment>
<comment type="similarity">
    <text evidence="1 7">Belongs to the peptidase A1 family.</text>
</comment>
<dbReference type="PANTHER" id="PTHR47966:SF65">
    <property type="entry name" value="ASPARTIC-TYPE ENDOPEPTIDASE"/>
    <property type="match status" value="1"/>
</dbReference>
<keyword evidence="12" id="KW-1185">Reference proteome</keyword>
<dbReference type="EMBL" id="BTGD01000025">
    <property type="protein sequence ID" value="GMM58561.1"/>
    <property type="molecule type" value="Genomic_DNA"/>
</dbReference>
<name>A0AAV5S487_MAUHU</name>
<dbReference type="GO" id="GO:0006508">
    <property type="term" value="P:proteolysis"/>
    <property type="evidence" value="ECO:0007669"/>
    <property type="project" value="UniProtKB-KW"/>
</dbReference>
<evidence type="ECO:0000256" key="1">
    <source>
        <dbReference type="ARBA" id="ARBA00007447"/>
    </source>
</evidence>
<dbReference type="FunFam" id="2.40.70.10:FF:000011">
    <property type="entry name" value="Aspartic protease"/>
    <property type="match status" value="1"/>
</dbReference>
<evidence type="ECO:0000256" key="2">
    <source>
        <dbReference type="ARBA" id="ARBA00022670"/>
    </source>
</evidence>
<feature type="compositionally biased region" description="Low complexity" evidence="8">
    <location>
        <begin position="515"/>
        <end position="560"/>
    </location>
</feature>
<feature type="domain" description="Peptidase A1" evidence="10">
    <location>
        <begin position="82"/>
        <end position="446"/>
    </location>
</feature>
<feature type="signal peptide" evidence="9">
    <location>
        <begin position="1"/>
        <end position="20"/>
    </location>
</feature>
<keyword evidence="5 7" id="KW-0378">Hydrolase</keyword>
<evidence type="ECO:0000313" key="12">
    <source>
        <dbReference type="Proteomes" id="UP001377567"/>
    </source>
</evidence>
<keyword evidence="4 7" id="KW-0064">Aspartyl protease</keyword>
<evidence type="ECO:0000256" key="8">
    <source>
        <dbReference type="SAM" id="MobiDB-lite"/>
    </source>
</evidence>
<dbReference type="InterPro" id="IPR021109">
    <property type="entry name" value="Peptidase_aspartic_dom_sf"/>
</dbReference>
<dbReference type="InterPro" id="IPR001969">
    <property type="entry name" value="Aspartic_peptidase_AS"/>
</dbReference>
<dbReference type="CDD" id="cd05474">
    <property type="entry name" value="SAP_like"/>
    <property type="match status" value="1"/>
</dbReference>
<dbReference type="Proteomes" id="UP001377567">
    <property type="component" value="Unassembled WGS sequence"/>
</dbReference>
<dbReference type="SUPFAM" id="SSF50630">
    <property type="entry name" value="Acid proteases"/>
    <property type="match status" value="1"/>
</dbReference>
<feature type="region of interest" description="Disordered" evidence="8">
    <location>
        <begin position="511"/>
        <end position="585"/>
    </location>
</feature>